<proteinExistence type="predicted"/>
<name>A0AAW9PUU2_9CYAN</name>
<dbReference type="AlphaFoldDB" id="A0AAW9PUU2"/>
<dbReference type="EMBL" id="JAZBJZ010000061">
    <property type="protein sequence ID" value="MEE3718032.1"/>
    <property type="molecule type" value="Genomic_DNA"/>
</dbReference>
<dbReference type="Proteomes" id="UP001333818">
    <property type="component" value="Unassembled WGS sequence"/>
</dbReference>
<evidence type="ECO:0000313" key="2">
    <source>
        <dbReference type="Proteomes" id="UP001333818"/>
    </source>
</evidence>
<gene>
    <name evidence="1" type="ORF">V2H45_14925</name>
</gene>
<evidence type="ECO:0000313" key="1">
    <source>
        <dbReference type="EMBL" id="MEE3718032.1"/>
    </source>
</evidence>
<keyword evidence="2" id="KW-1185">Reference proteome</keyword>
<organism evidence="1 2">
    <name type="scientific">Tumidithrix elongata BACA0141</name>
    <dbReference type="NCBI Taxonomy" id="2716417"/>
    <lineage>
        <taxon>Bacteria</taxon>
        <taxon>Bacillati</taxon>
        <taxon>Cyanobacteriota</taxon>
        <taxon>Cyanophyceae</taxon>
        <taxon>Pseudanabaenales</taxon>
        <taxon>Pseudanabaenaceae</taxon>
        <taxon>Tumidithrix</taxon>
        <taxon>Tumidithrix elongata</taxon>
    </lineage>
</organism>
<dbReference type="RefSeq" id="WP_330484462.1">
    <property type="nucleotide sequence ID" value="NZ_JAZBJZ010000061.1"/>
</dbReference>
<sequence length="104" mass="12233">MPFTEITLDDLMILEQFRIERLRSFFAESLLSCIIQIDRHSMLTIHCPKPWIVDTLLMEIEDLCDYTWLILGVESLSLYLVHEEIFHIGNYRAGSANCKLCQRI</sequence>
<reference evidence="1" key="1">
    <citation type="submission" date="2024-01" db="EMBL/GenBank/DDBJ databases">
        <title>Bank of Algae and Cyanobacteria of the Azores (BACA) strain genomes.</title>
        <authorList>
            <person name="Luz R."/>
            <person name="Cordeiro R."/>
            <person name="Fonseca A."/>
            <person name="Goncalves V."/>
        </authorList>
    </citation>
    <scope>NUCLEOTIDE SEQUENCE</scope>
    <source>
        <strain evidence="1">BACA0141</strain>
    </source>
</reference>
<accession>A0AAW9PUU2</accession>
<protein>
    <submittedName>
        <fullName evidence="1">Uncharacterized protein</fullName>
    </submittedName>
</protein>
<comment type="caution">
    <text evidence="1">The sequence shown here is derived from an EMBL/GenBank/DDBJ whole genome shotgun (WGS) entry which is preliminary data.</text>
</comment>